<dbReference type="PANTHER" id="PTHR30203">
    <property type="entry name" value="OUTER MEMBRANE CATION EFFLUX PROTEIN"/>
    <property type="match status" value="1"/>
</dbReference>
<dbReference type="Gene3D" id="1.20.1600.10">
    <property type="entry name" value="Outer membrane efflux proteins (OEP)"/>
    <property type="match status" value="1"/>
</dbReference>
<evidence type="ECO:0000313" key="4">
    <source>
        <dbReference type="EMBL" id="GAN31796.1"/>
    </source>
</evidence>
<dbReference type="Proteomes" id="UP000032309">
    <property type="component" value="Unassembled WGS sequence"/>
</dbReference>
<dbReference type="SUPFAM" id="SSF56954">
    <property type="entry name" value="Outer membrane efflux proteins (OEP)"/>
    <property type="match status" value="1"/>
</dbReference>
<feature type="region of interest" description="Disordered" evidence="3">
    <location>
        <begin position="460"/>
        <end position="486"/>
    </location>
</feature>
<evidence type="ECO:0000313" key="5">
    <source>
        <dbReference type="Proteomes" id="UP000032309"/>
    </source>
</evidence>
<name>A0ABQ0JSU5_9BACT</name>
<protein>
    <submittedName>
        <fullName evidence="4">Outer membrane efflux protein</fullName>
    </submittedName>
</protein>
<keyword evidence="5" id="KW-1185">Reference proteome</keyword>
<proteinExistence type="inferred from homology"/>
<dbReference type="InterPro" id="IPR010131">
    <property type="entry name" value="MdtP/NodT-like"/>
</dbReference>
<dbReference type="RefSeq" id="WP_052561697.1">
    <property type="nucleotide sequence ID" value="NZ_BAFN01000001.1"/>
</dbReference>
<dbReference type="EMBL" id="BAFN01000001">
    <property type="protein sequence ID" value="GAN31796.1"/>
    <property type="molecule type" value="Genomic_DNA"/>
</dbReference>
<evidence type="ECO:0000256" key="2">
    <source>
        <dbReference type="SAM" id="Coils"/>
    </source>
</evidence>
<keyword evidence="2" id="KW-0175">Coiled coil</keyword>
<comment type="caution">
    <text evidence="4">The sequence shown here is derived from an EMBL/GenBank/DDBJ whole genome shotgun (WGS) entry which is preliminary data.</text>
</comment>
<reference evidence="5" key="1">
    <citation type="journal article" date="2015" name="Genome Announc.">
        <title>Draft Genome Sequence of an Anaerobic Ammonium-Oxidizing Bacterium, "Candidatus Brocadia sinica".</title>
        <authorList>
            <person name="Oshiki M."/>
            <person name="Shinyako-Hata K."/>
            <person name="Satoh H."/>
            <person name="Okabe S."/>
        </authorList>
    </citation>
    <scope>NUCLEOTIDE SEQUENCE [LARGE SCALE GENOMIC DNA]</scope>
    <source>
        <strain evidence="5">JPN1</strain>
    </source>
</reference>
<evidence type="ECO:0000256" key="1">
    <source>
        <dbReference type="ARBA" id="ARBA00007613"/>
    </source>
</evidence>
<accession>A0ABQ0JSU5</accession>
<dbReference type="PROSITE" id="PS51257">
    <property type="entry name" value="PROKAR_LIPOPROTEIN"/>
    <property type="match status" value="1"/>
</dbReference>
<dbReference type="PANTHER" id="PTHR30203:SF24">
    <property type="entry name" value="BLR4935 PROTEIN"/>
    <property type="match status" value="1"/>
</dbReference>
<evidence type="ECO:0000256" key="3">
    <source>
        <dbReference type="SAM" id="MobiDB-lite"/>
    </source>
</evidence>
<sequence length="486" mass="55230">MMYRPVAIFAMITCIGLLSGCASVPKEAGFPDVQRLIEQRIGQRVHWNQGTPEDAAVSDAVRSMLRQELTIDNAVQIALLNNRSLQATYEELGIAQADVVQAGLLRNPTFFASFRFMDRVVDRHRQTNTEFSVDQDFLDLLMLPLRKKVAAAQFEQAKQRVSNAVLDLAKEVRSAYYTLQADEQTLEMRRTVVLATEAATELASRQLEAGTLKQLDVDNQQGFYHQAKLDMARTDIQIIADHEHMNRLMGLWGTETLWKLPGRLPALPESEIQLEHLESLAVSQRLDLAAARHTVEAVAFSLSLTKKFRYFSVFEFGVDTEHDAPDRVNLTGPHLTIELPIFDQQQAAIARLEAQLRQSQQQLSALAIDIRSEVREIRDRLLAARNVVKYYHDVVLPLRQRIVDESQLYYNGMLIGVYELLLAKQNQINAGREYIEALRDYWIAKSDLERAVGGRLIVTEETTQPPEKPMEQPAPQPSEPFEHIHH</sequence>
<organism evidence="4 5">
    <name type="scientific">Candidatus Brocadia sinica JPN1</name>
    <dbReference type="NCBI Taxonomy" id="1197129"/>
    <lineage>
        <taxon>Bacteria</taxon>
        <taxon>Pseudomonadati</taxon>
        <taxon>Planctomycetota</taxon>
        <taxon>Candidatus Brocadiia</taxon>
        <taxon>Candidatus Brocadiales</taxon>
        <taxon>Candidatus Brocadiaceae</taxon>
        <taxon>Candidatus Brocadia</taxon>
    </lineage>
</organism>
<dbReference type="InterPro" id="IPR003423">
    <property type="entry name" value="OMP_efflux"/>
</dbReference>
<feature type="coiled-coil region" evidence="2">
    <location>
        <begin position="342"/>
        <end position="369"/>
    </location>
</feature>
<comment type="similarity">
    <text evidence="1">Belongs to the outer membrane factor (OMF) (TC 1.B.17) family.</text>
</comment>
<gene>
    <name evidence="4" type="ORF">BROSI_A0300</name>
</gene>
<dbReference type="Pfam" id="PF02321">
    <property type="entry name" value="OEP"/>
    <property type="match status" value="1"/>
</dbReference>